<dbReference type="Pfam" id="PF12833">
    <property type="entry name" value="HTH_18"/>
    <property type="match status" value="1"/>
</dbReference>
<dbReference type="GO" id="GO:0043565">
    <property type="term" value="F:sequence-specific DNA binding"/>
    <property type="evidence" value="ECO:0007669"/>
    <property type="project" value="InterPro"/>
</dbReference>
<dbReference type="InterPro" id="IPR018060">
    <property type="entry name" value="HTH_AraC"/>
</dbReference>
<dbReference type="InterPro" id="IPR011051">
    <property type="entry name" value="RmlC_Cupin_sf"/>
</dbReference>
<dbReference type="FunFam" id="1.10.10.60:FF:000132">
    <property type="entry name" value="AraC family transcriptional regulator"/>
    <property type="match status" value="1"/>
</dbReference>
<dbReference type="SUPFAM" id="SSF51182">
    <property type="entry name" value="RmlC-like cupins"/>
    <property type="match status" value="1"/>
</dbReference>
<feature type="region of interest" description="Disordered" evidence="5">
    <location>
        <begin position="257"/>
        <end position="282"/>
    </location>
</feature>
<evidence type="ECO:0000256" key="1">
    <source>
        <dbReference type="ARBA" id="ARBA00022491"/>
    </source>
</evidence>
<dbReference type="RefSeq" id="WP_154263583.1">
    <property type="nucleotide sequence ID" value="NZ_CP040438.1"/>
</dbReference>
<protein>
    <submittedName>
        <fullName evidence="6">Helix-turn-helix transcriptional regulator</fullName>
    </submittedName>
</protein>
<evidence type="ECO:0000313" key="7">
    <source>
        <dbReference type="Proteomes" id="UP000625930"/>
    </source>
</evidence>
<gene>
    <name evidence="6" type="ORF">I5U67_02665</name>
</gene>
<keyword evidence="3" id="KW-0238">DNA-binding</keyword>
<proteinExistence type="predicted"/>
<keyword evidence="2" id="KW-0805">Transcription regulation</keyword>
<sequence>MEISIAGLSEVGPDYPDRVDLPVMVLGLDPIPDAWQMPFHAHRKAQLLVATRGLIMLETAAGLWVVPPQGAIWIPGGLSHRASSSGRPHGFVVFVESGVVPGLPTQCAAMAITPFMQALLERASALPGHYEPGSAQDRLMAVFLDELIAAPPEWLHLPMPSDARLRRLANAMLDTPAERATLEVWASRIGMSERNMSRLFSGETGLSVRRWRRQLHVVVALPLLAKGRTVQAVADHLGYDSAGAFVTMFRKTVGAPPKRFLAERGTRQRTSDADDQRPQEPR</sequence>
<dbReference type="CDD" id="cd06124">
    <property type="entry name" value="cupin_NimR-like_N"/>
    <property type="match status" value="1"/>
</dbReference>
<dbReference type="PROSITE" id="PS01124">
    <property type="entry name" value="HTH_ARAC_FAMILY_2"/>
    <property type="match status" value="1"/>
</dbReference>
<dbReference type="PANTHER" id="PTHR11019">
    <property type="entry name" value="HTH-TYPE TRANSCRIPTIONAL REGULATOR NIMR"/>
    <property type="match status" value="1"/>
</dbReference>
<dbReference type="AlphaFoldDB" id="A0A6B8JJJ4"/>
<dbReference type="SUPFAM" id="SSF46689">
    <property type="entry name" value="Homeodomain-like"/>
    <property type="match status" value="1"/>
</dbReference>
<dbReference type="InterPro" id="IPR009057">
    <property type="entry name" value="Homeodomain-like_sf"/>
</dbReference>
<evidence type="ECO:0000256" key="3">
    <source>
        <dbReference type="ARBA" id="ARBA00023125"/>
    </source>
</evidence>
<keyword evidence="1" id="KW-0678">Repressor</keyword>
<dbReference type="GO" id="GO:0003700">
    <property type="term" value="F:DNA-binding transcription factor activity"/>
    <property type="evidence" value="ECO:0007669"/>
    <property type="project" value="InterPro"/>
</dbReference>
<evidence type="ECO:0000256" key="4">
    <source>
        <dbReference type="ARBA" id="ARBA00023163"/>
    </source>
</evidence>
<accession>A0A6B8JJJ4</accession>
<dbReference type="PANTHER" id="PTHR11019:SF199">
    <property type="entry name" value="HTH-TYPE TRANSCRIPTIONAL REGULATOR NIMR"/>
    <property type="match status" value="1"/>
</dbReference>
<comment type="caution">
    <text evidence="6">The sequence shown here is derived from an EMBL/GenBank/DDBJ whole genome shotgun (WGS) entry which is preliminary data.</text>
</comment>
<evidence type="ECO:0000313" key="6">
    <source>
        <dbReference type="EMBL" id="MBH1651072.1"/>
    </source>
</evidence>
<dbReference type="Gene3D" id="1.10.10.60">
    <property type="entry name" value="Homeodomain-like"/>
    <property type="match status" value="1"/>
</dbReference>
<dbReference type="EMBL" id="JADUNP010000003">
    <property type="protein sequence ID" value="MBH1651072.1"/>
    <property type="molecule type" value="Genomic_DNA"/>
</dbReference>
<evidence type="ECO:0000256" key="2">
    <source>
        <dbReference type="ARBA" id="ARBA00023015"/>
    </source>
</evidence>
<feature type="compositionally biased region" description="Basic and acidic residues" evidence="5">
    <location>
        <begin position="260"/>
        <end position="282"/>
    </location>
</feature>
<dbReference type="SMART" id="SM00342">
    <property type="entry name" value="HTH_ARAC"/>
    <property type="match status" value="1"/>
</dbReference>
<reference evidence="6" key="1">
    <citation type="submission" date="2020-11" db="EMBL/GenBank/DDBJ databases">
        <title>Enhanced detection system for hospital associated transmission using whole genome sequencing surveillance.</title>
        <authorList>
            <person name="Harrison L.H."/>
            <person name="Van Tyne D."/>
            <person name="Marsh J.W."/>
            <person name="Griffith M.P."/>
            <person name="Snyder D.J."/>
            <person name="Cooper V.S."/>
            <person name="Mustapha M."/>
        </authorList>
    </citation>
    <scope>NUCLEOTIDE SEQUENCE</scope>
    <source>
        <strain evidence="6">STEN00091</strain>
    </source>
</reference>
<organism evidence="6 7">
    <name type="scientific">Stenotrophomonas maltophilia</name>
    <name type="common">Pseudomonas maltophilia</name>
    <name type="synonym">Xanthomonas maltophilia</name>
    <dbReference type="NCBI Taxonomy" id="40324"/>
    <lineage>
        <taxon>Bacteria</taxon>
        <taxon>Pseudomonadati</taxon>
        <taxon>Pseudomonadota</taxon>
        <taxon>Gammaproteobacteria</taxon>
        <taxon>Lysobacterales</taxon>
        <taxon>Lysobacteraceae</taxon>
        <taxon>Stenotrophomonas</taxon>
        <taxon>Stenotrophomonas maltophilia group</taxon>
    </lineage>
</organism>
<evidence type="ECO:0000256" key="5">
    <source>
        <dbReference type="SAM" id="MobiDB-lite"/>
    </source>
</evidence>
<keyword evidence="4" id="KW-0804">Transcription</keyword>
<name>A0A6B8JJJ4_STEMA</name>
<dbReference type="Proteomes" id="UP000625930">
    <property type="component" value="Unassembled WGS sequence"/>
</dbReference>